<evidence type="ECO:0000256" key="4">
    <source>
        <dbReference type="ARBA" id="ARBA00023163"/>
    </source>
</evidence>
<dbReference type="Proteomes" id="UP000237068">
    <property type="component" value="Unassembled WGS sequence"/>
</dbReference>
<feature type="domain" description="HTH lysR-type" evidence="5">
    <location>
        <begin position="7"/>
        <end position="62"/>
    </location>
</feature>
<dbReference type="GO" id="GO:0006351">
    <property type="term" value="P:DNA-templated transcription"/>
    <property type="evidence" value="ECO:0007669"/>
    <property type="project" value="TreeGrafter"/>
</dbReference>
<dbReference type="PANTHER" id="PTHR30537">
    <property type="entry name" value="HTH-TYPE TRANSCRIPTIONAL REGULATOR"/>
    <property type="match status" value="1"/>
</dbReference>
<reference evidence="6 7" key="1">
    <citation type="submission" date="2018-01" db="EMBL/GenBank/DDBJ databases">
        <title>Denitrification phenotypes of diverse strains of Pseudomonas stutzeri.</title>
        <authorList>
            <person name="Milligan D.A."/>
            <person name="Bergaust L."/>
            <person name="Bakken L.R."/>
            <person name="Frostegard A."/>
        </authorList>
    </citation>
    <scope>NUCLEOTIDE SEQUENCE [LARGE SCALE GENOMIC DNA]</scope>
    <source>
        <strain evidence="6 7">24a13</strain>
    </source>
</reference>
<dbReference type="GO" id="GO:0003700">
    <property type="term" value="F:DNA-binding transcription factor activity"/>
    <property type="evidence" value="ECO:0007669"/>
    <property type="project" value="InterPro"/>
</dbReference>
<evidence type="ECO:0000256" key="1">
    <source>
        <dbReference type="ARBA" id="ARBA00009437"/>
    </source>
</evidence>
<dbReference type="InterPro" id="IPR058163">
    <property type="entry name" value="LysR-type_TF_proteobact-type"/>
</dbReference>
<comment type="caution">
    <text evidence="6">The sequence shown here is derived from an EMBL/GenBank/DDBJ whole genome shotgun (WGS) entry which is preliminary data.</text>
</comment>
<gene>
    <name evidence="6" type="ORF">CXK91_08325</name>
</gene>
<proteinExistence type="inferred from homology"/>
<dbReference type="CDD" id="cd08422">
    <property type="entry name" value="PBP2_CrgA_like"/>
    <property type="match status" value="1"/>
</dbReference>
<dbReference type="FunFam" id="1.10.10.10:FF:000001">
    <property type="entry name" value="LysR family transcriptional regulator"/>
    <property type="match status" value="1"/>
</dbReference>
<dbReference type="PROSITE" id="PS50931">
    <property type="entry name" value="HTH_LYSR"/>
    <property type="match status" value="1"/>
</dbReference>
<accession>A0A2S4AP29</accession>
<dbReference type="InterPro" id="IPR036388">
    <property type="entry name" value="WH-like_DNA-bd_sf"/>
</dbReference>
<protein>
    <submittedName>
        <fullName evidence="6">LysR family transcriptional regulator</fullName>
    </submittedName>
</protein>
<dbReference type="Gene3D" id="3.40.190.290">
    <property type="match status" value="1"/>
</dbReference>
<name>A0A2S4AP29_STUST</name>
<dbReference type="OrthoDB" id="9786526at2"/>
<dbReference type="Pfam" id="PF00126">
    <property type="entry name" value="HTH_1"/>
    <property type="match status" value="1"/>
</dbReference>
<comment type="similarity">
    <text evidence="1">Belongs to the LysR transcriptional regulatory family.</text>
</comment>
<dbReference type="RefSeq" id="WP_103455695.1">
    <property type="nucleotide sequence ID" value="NZ_PPXG01000003.1"/>
</dbReference>
<dbReference type="InterPro" id="IPR000847">
    <property type="entry name" value="LysR_HTH_N"/>
</dbReference>
<dbReference type="EMBL" id="PPXG01000003">
    <property type="protein sequence ID" value="POH83225.1"/>
    <property type="molecule type" value="Genomic_DNA"/>
</dbReference>
<evidence type="ECO:0000313" key="6">
    <source>
        <dbReference type="EMBL" id="POH83225.1"/>
    </source>
</evidence>
<evidence type="ECO:0000313" key="7">
    <source>
        <dbReference type="Proteomes" id="UP000237068"/>
    </source>
</evidence>
<keyword evidence="3" id="KW-0238">DNA-binding</keyword>
<evidence type="ECO:0000256" key="2">
    <source>
        <dbReference type="ARBA" id="ARBA00023015"/>
    </source>
</evidence>
<dbReference type="InterPro" id="IPR005119">
    <property type="entry name" value="LysR_subst-bd"/>
</dbReference>
<dbReference type="SUPFAM" id="SSF53850">
    <property type="entry name" value="Periplasmic binding protein-like II"/>
    <property type="match status" value="1"/>
</dbReference>
<dbReference type="SUPFAM" id="SSF46785">
    <property type="entry name" value="Winged helix' DNA-binding domain"/>
    <property type="match status" value="1"/>
</dbReference>
<sequence length="312" mass="33523">MLQAHMLSDLYWFTCVIEAGSFSAAASKTGTAKSSLSRRLAQLEQELGVQLINRSSRAFSLTSVGEQVYRHALDMLAAAEAAAHSAQKTLGSPSGTLRLAGPGILSDWLCECLRDFKAQYPQVSYTLMLADGQVELRAQRLDLSLSLGSAPQDSSDIVVRPMAHLQNTIVGSPVLVQQLGTPPSTENLTDDVLLTTGTAAAPHAWHFDGRQRAINNPAMCADHWSTLRDAAKAGLGLACLPVYACRDELASGVLIAACPEDQPMPVTLYALTPSYRSTTQTTRYFLEHLRARLSNSEDEGIDAVNAGPLDPL</sequence>
<evidence type="ECO:0000256" key="3">
    <source>
        <dbReference type="ARBA" id="ARBA00023125"/>
    </source>
</evidence>
<evidence type="ECO:0000259" key="5">
    <source>
        <dbReference type="PROSITE" id="PS50931"/>
    </source>
</evidence>
<dbReference type="AlphaFoldDB" id="A0A2S4AP29"/>
<dbReference type="PANTHER" id="PTHR30537:SF31">
    <property type="entry name" value="TRANSCRIPTIONAL REGULATOR, LYSR FAMILY"/>
    <property type="match status" value="1"/>
</dbReference>
<dbReference type="Pfam" id="PF03466">
    <property type="entry name" value="LysR_substrate"/>
    <property type="match status" value="1"/>
</dbReference>
<organism evidence="6 7">
    <name type="scientific">Stutzerimonas stutzeri</name>
    <name type="common">Pseudomonas stutzeri</name>
    <dbReference type="NCBI Taxonomy" id="316"/>
    <lineage>
        <taxon>Bacteria</taxon>
        <taxon>Pseudomonadati</taxon>
        <taxon>Pseudomonadota</taxon>
        <taxon>Gammaproteobacteria</taxon>
        <taxon>Pseudomonadales</taxon>
        <taxon>Pseudomonadaceae</taxon>
        <taxon>Stutzerimonas</taxon>
    </lineage>
</organism>
<dbReference type="InterPro" id="IPR036390">
    <property type="entry name" value="WH_DNA-bd_sf"/>
</dbReference>
<keyword evidence="4" id="KW-0804">Transcription</keyword>
<dbReference type="Gene3D" id="1.10.10.10">
    <property type="entry name" value="Winged helix-like DNA-binding domain superfamily/Winged helix DNA-binding domain"/>
    <property type="match status" value="1"/>
</dbReference>
<dbReference type="GO" id="GO:0043565">
    <property type="term" value="F:sequence-specific DNA binding"/>
    <property type="evidence" value="ECO:0007669"/>
    <property type="project" value="TreeGrafter"/>
</dbReference>
<keyword evidence="2" id="KW-0805">Transcription regulation</keyword>